<dbReference type="Proteomes" id="UP001500831">
    <property type="component" value="Unassembled WGS sequence"/>
</dbReference>
<dbReference type="Pfam" id="PF13588">
    <property type="entry name" value="HSDR_N_2"/>
    <property type="match status" value="1"/>
</dbReference>
<evidence type="ECO:0000313" key="4">
    <source>
        <dbReference type="Proteomes" id="UP001500831"/>
    </source>
</evidence>
<feature type="region of interest" description="Disordered" evidence="1">
    <location>
        <begin position="1"/>
        <end position="41"/>
    </location>
</feature>
<dbReference type="InterPro" id="IPR029464">
    <property type="entry name" value="HSDR_N"/>
</dbReference>
<organism evidence="3 4">
    <name type="scientific">Streptosporangium fragile</name>
    <dbReference type="NCBI Taxonomy" id="46186"/>
    <lineage>
        <taxon>Bacteria</taxon>
        <taxon>Bacillati</taxon>
        <taxon>Actinomycetota</taxon>
        <taxon>Actinomycetes</taxon>
        <taxon>Streptosporangiales</taxon>
        <taxon>Streptosporangiaceae</taxon>
        <taxon>Streptosporangium</taxon>
    </lineage>
</organism>
<evidence type="ECO:0000313" key="3">
    <source>
        <dbReference type="EMBL" id="GAA2914727.1"/>
    </source>
</evidence>
<evidence type="ECO:0000256" key="1">
    <source>
        <dbReference type="SAM" id="MobiDB-lite"/>
    </source>
</evidence>
<proteinExistence type="predicted"/>
<reference evidence="4" key="1">
    <citation type="journal article" date="2019" name="Int. J. Syst. Evol. Microbiol.">
        <title>The Global Catalogue of Microorganisms (GCM) 10K type strain sequencing project: providing services to taxonomists for standard genome sequencing and annotation.</title>
        <authorList>
            <consortium name="The Broad Institute Genomics Platform"/>
            <consortium name="The Broad Institute Genome Sequencing Center for Infectious Disease"/>
            <person name="Wu L."/>
            <person name="Ma J."/>
        </authorList>
    </citation>
    <scope>NUCLEOTIDE SEQUENCE [LARGE SCALE GENOMIC DNA]</scope>
    <source>
        <strain evidence="4">JCM 6242</strain>
    </source>
</reference>
<gene>
    <name evidence="3" type="ORF">GCM10010517_81130</name>
</gene>
<accession>A0ABP6IZ48</accession>
<protein>
    <recommendedName>
        <fullName evidence="2">Type I restriction enzyme R protein N-terminal domain-containing protein</fullName>
    </recommendedName>
</protein>
<sequence length="263" mass="29524">MSEQSAQAIVGEEQAFAPPGTTKKTDSSGGKKPPAARTVPKWETDARDRVRTAVRRYSKPLADLVARDANEGDTRLLITDFLCEGLGYDKYEDLTTEYQVKGEFADYGIRIDKQLVAFIEVKRCSQKLNTKHLRQVQMYAVNEGVEWMILSNGQVWQAYHMTAGLPVVIDLALEVDLLGDASLATKADGLFYLTKEAFKRRLMDDLWRARAATSPKSLAQVLLSEVVVDAVRKELRRQTSYNADSAEIHRALRDEVLRAEILS</sequence>
<feature type="domain" description="Type I restriction enzyme R protein N-terminal" evidence="2">
    <location>
        <begin position="73"/>
        <end position="162"/>
    </location>
</feature>
<comment type="caution">
    <text evidence="3">The sequence shown here is derived from an EMBL/GenBank/DDBJ whole genome shotgun (WGS) entry which is preliminary data.</text>
</comment>
<name>A0ABP6IZ48_9ACTN</name>
<keyword evidence="4" id="KW-1185">Reference proteome</keyword>
<feature type="compositionally biased region" description="Low complexity" evidence="1">
    <location>
        <begin position="19"/>
        <end position="33"/>
    </location>
</feature>
<evidence type="ECO:0000259" key="2">
    <source>
        <dbReference type="Pfam" id="PF13588"/>
    </source>
</evidence>
<dbReference type="RefSeq" id="WP_344982268.1">
    <property type="nucleotide sequence ID" value="NZ_BAAAVI010000135.1"/>
</dbReference>
<dbReference type="EMBL" id="BAAAVI010000135">
    <property type="protein sequence ID" value="GAA2914727.1"/>
    <property type="molecule type" value="Genomic_DNA"/>
</dbReference>